<dbReference type="EMBL" id="LR796200">
    <property type="protein sequence ID" value="CAB4127108.1"/>
    <property type="molecule type" value="Genomic_DNA"/>
</dbReference>
<gene>
    <name evidence="1" type="ORF">UFOVP87_46</name>
</gene>
<reference evidence="1" key="1">
    <citation type="submission" date="2020-04" db="EMBL/GenBank/DDBJ databases">
        <authorList>
            <person name="Chiriac C."/>
            <person name="Salcher M."/>
            <person name="Ghai R."/>
            <person name="Kavagutti S V."/>
        </authorList>
    </citation>
    <scope>NUCLEOTIDE SEQUENCE</scope>
</reference>
<sequence length="193" mass="22539">MTTEIPYSQLSKWDKFAEYKQICFCKSERHHAAVYLKALWLNDTETLNEFERFGTYLYEIMLNKRTYDQMCTLGYTTIEFDKNNWLIEPKLIPMETITFNVKGKYFRNYIEVCQVANKKWVIGINFNSANCGHGSGLSIWGDFFETKNEAFISGLQDMIKFHTGIKENTSVTILKLATEKLNELSELGQLTLF</sequence>
<proteinExistence type="predicted"/>
<organism evidence="1">
    <name type="scientific">uncultured Caudovirales phage</name>
    <dbReference type="NCBI Taxonomy" id="2100421"/>
    <lineage>
        <taxon>Viruses</taxon>
        <taxon>Duplodnaviria</taxon>
        <taxon>Heunggongvirae</taxon>
        <taxon>Uroviricota</taxon>
        <taxon>Caudoviricetes</taxon>
        <taxon>Peduoviridae</taxon>
        <taxon>Maltschvirus</taxon>
        <taxon>Maltschvirus maltsch</taxon>
    </lineage>
</organism>
<protein>
    <submittedName>
        <fullName evidence="1">Uncharacterized protein</fullName>
    </submittedName>
</protein>
<name>A0A6J5KXA6_9CAUD</name>
<evidence type="ECO:0000313" key="1">
    <source>
        <dbReference type="EMBL" id="CAB4127108.1"/>
    </source>
</evidence>
<accession>A0A6J5KXA6</accession>